<accession>A0A3A6QHD5</accession>
<keyword evidence="2" id="KW-1185">Reference proteome</keyword>
<proteinExistence type="predicted"/>
<evidence type="ECO:0000313" key="1">
    <source>
        <dbReference type="EMBL" id="RJX68925.1"/>
    </source>
</evidence>
<protein>
    <submittedName>
        <fullName evidence="1">Uncharacterized protein</fullName>
    </submittedName>
</protein>
<dbReference type="Proteomes" id="UP000273252">
    <property type="component" value="Unassembled WGS sequence"/>
</dbReference>
<comment type="caution">
    <text evidence="1">The sequence shown here is derived from an EMBL/GenBank/DDBJ whole genome shotgun (WGS) entry which is preliminary data.</text>
</comment>
<evidence type="ECO:0000313" key="2">
    <source>
        <dbReference type="Proteomes" id="UP000273252"/>
    </source>
</evidence>
<name>A0A3A6QHD5_9VIBR</name>
<dbReference type="AlphaFoldDB" id="A0A3A6QHD5"/>
<sequence length="61" mass="7108">MHDYVFSLFQSGGEFNKSCDFKVTSLTILSKYMSLFCQNGVQLVVTGFDLYDYLDKHIQER</sequence>
<dbReference type="EMBL" id="QVMU01000017">
    <property type="protein sequence ID" value="RJX68925.1"/>
    <property type="molecule type" value="Genomic_DNA"/>
</dbReference>
<gene>
    <name evidence="1" type="ORF">DZ860_15910</name>
</gene>
<reference evidence="1 2" key="1">
    <citation type="submission" date="2018-08" db="EMBL/GenBank/DDBJ databases">
        <title>Vibrio isolated from the Eastern China Marginal Seas.</title>
        <authorList>
            <person name="Li Y."/>
        </authorList>
    </citation>
    <scope>NUCLEOTIDE SEQUENCE [LARGE SCALE GENOMIC DNA]</scope>
    <source>
        <strain evidence="1 2">BEI233</strain>
    </source>
</reference>
<organism evidence="1 2">
    <name type="scientific">Vibrio sinensis</name>
    <dbReference type="NCBI Taxonomy" id="2302434"/>
    <lineage>
        <taxon>Bacteria</taxon>
        <taxon>Pseudomonadati</taxon>
        <taxon>Pseudomonadota</taxon>
        <taxon>Gammaproteobacteria</taxon>
        <taxon>Vibrionales</taxon>
        <taxon>Vibrionaceae</taxon>
        <taxon>Vibrio</taxon>
    </lineage>
</organism>